<name>A0ABZ0SPQ8_9MICO</name>
<gene>
    <name evidence="2" type="ORF">SM116_07645</name>
</gene>
<keyword evidence="3" id="KW-1185">Reference proteome</keyword>
<dbReference type="EMBL" id="CP139368">
    <property type="protein sequence ID" value="WPR91148.1"/>
    <property type="molecule type" value="Genomic_DNA"/>
</dbReference>
<evidence type="ECO:0000256" key="1">
    <source>
        <dbReference type="SAM" id="Phobius"/>
    </source>
</evidence>
<organism evidence="2 3">
    <name type="scientific">Microbacterium rhizosphaerae</name>
    <dbReference type="NCBI Taxonomy" id="1678237"/>
    <lineage>
        <taxon>Bacteria</taxon>
        <taxon>Bacillati</taxon>
        <taxon>Actinomycetota</taxon>
        <taxon>Actinomycetes</taxon>
        <taxon>Micrococcales</taxon>
        <taxon>Microbacteriaceae</taxon>
        <taxon>Microbacterium</taxon>
    </lineage>
</organism>
<keyword evidence="1" id="KW-0812">Transmembrane</keyword>
<dbReference type="PROSITE" id="PS00409">
    <property type="entry name" value="PROKAR_NTER_METHYL"/>
    <property type="match status" value="1"/>
</dbReference>
<dbReference type="NCBIfam" id="TIGR02532">
    <property type="entry name" value="IV_pilin_GFxxxE"/>
    <property type="match status" value="1"/>
</dbReference>
<proteinExistence type="predicted"/>
<evidence type="ECO:0000313" key="3">
    <source>
        <dbReference type="Proteomes" id="UP001323798"/>
    </source>
</evidence>
<dbReference type="Gene3D" id="3.30.700.10">
    <property type="entry name" value="Glycoprotein, Type 4 Pilin"/>
    <property type="match status" value="1"/>
</dbReference>
<dbReference type="InterPro" id="IPR012902">
    <property type="entry name" value="N_methyl_site"/>
</dbReference>
<dbReference type="InterPro" id="IPR045584">
    <property type="entry name" value="Pilin-like"/>
</dbReference>
<keyword evidence="1" id="KW-1133">Transmembrane helix</keyword>
<evidence type="ECO:0000313" key="2">
    <source>
        <dbReference type="EMBL" id="WPR91148.1"/>
    </source>
</evidence>
<dbReference type="Proteomes" id="UP001323798">
    <property type="component" value="Chromosome"/>
</dbReference>
<protein>
    <submittedName>
        <fullName evidence="2">Prepilin-type N-terminal cleavage/methylation domain-containing protein</fullName>
    </submittedName>
</protein>
<accession>A0ABZ0SPQ8</accession>
<dbReference type="RefSeq" id="WP_320943849.1">
    <property type="nucleotide sequence ID" value="NZ_BAABEU010000007.1"/>
</dbReference>
<dbReference type="Pfam" id="PF07963">
    <property type="entry name" value="N_methyl"/>
    <property type="match status" value="1"/>
</dbReference>
<keyword evidence="1" id="KW-0472">Membrane</keyword>
<reference evidence="2 3" key="1">
    <citation type="submission" date="2023-11" db="EMBL/GenBank/DDBJ databases">
        <title>Genome sequence of Microbacterium rhizosphaerae KACC 19337.</title>
        <authorList>
            <person name="Choi H."/>
            <person name="Kim S."/>
            <person name="Kim Y."/>
            <person name="Kwon S.-W."/>
            <person name="Heo J."/>
        </authorList>
    </citation>
    <scope>NUCLEOTIDE SEQUENCE [LARGE SCALE GENOMIC DNA]</scope>
    <source>
        <strain evidence="2 3">KACC 19337</strain>
    </source>
</reference>
<sequence>MTNRHHDRADEAGFTLVELVVVIVLVGILGGAVATILVNSWTTQNDVTTTSQATDRGQLIGQSIERAVRNAQAIDVSSDGTMLRVHTTQPGSKACQGFWFTGGAVYMTQRSGALPTTDVTTWPKAWQGQVVQHSGNPFFSTDGVTVTYMFDIDTDSAPVSFAGEAAMRVPTTGVTTPCW</sequence>
<dbReference type="SUPFAM" id="SSF54523">
    <property type="entry name" value="Pili subunits"/>
    <property type="match status" value="1"/>
</dbReference>
<feature type="transmembrane region" description="Helical" evidence="1">
    <location>
        <begin position="12"/>
        <end position="38"/>
    </location>
</feature>